<dbReference type="Pfam" id="PF03466">
    <property type="entry name" value="LysR_substrate"/>
    <property type="match status" value="1"/>
</dbReference>
<dbReference type="InterPro" id="IPR050950">
    <property type="entry name" value="HTH-type_LysR_regulators"/>
</dbReference>
<dbReference type="InterPro" id="IPR000847">
    <property type="entry name" value="LysR_HTH_N"/>
</dbReference>
<feature type="region of interest" description="Disordered" evidence="5">
    <location>
        <begin position="246"/>
        <end position="344"/>
    </location>
</feature>
<dbReference type="InterPro" id="IPR036390">
    <property type="entry name" value="WH_DNA-bd_sf"/>
</dbReference>
<dbReference type="PROSITE" id="PS50931">
    <property type="entry name" value="HTH_LYSR"/>
    <property type="match status" value="1"/>
</dbReference>
<feature type="domain" description="HTH lysR-type" evidence="6">
    <location>
        <begin position="1"/>
        <end position="58"/>
    </location>
</feature>
<evidence type="ECO:0000256" key="5">
    <source>
        <dbReference type="SAM" id="MobiDB-lite"/>
    </source>
</evidence>
<feature type="compositionally biased region" description="Basic and acidic residues" evidence="5">
    <location>
        <begin position="319"/>
        <end position="344"/>
    </location>
</feature>
<dbReference type="Gene3D" id="1.10.10.10">
    <property type="entry name" value="Winged helix-like DNA-binding domain superfamily/Winged helix DNA-binding domain"/>
    <property type="match status" value="1"/>
</dbReference>
<gene>
    <name evidence="7" type="ORF">GCM10025864_16930</name>
</gene>
<evidence type="ECO:0000256" key="2">
    <source>
        <dbReference type="ARBA" id="ARBA00023015"/>
    </source>
</evidence>
<organism evidence="7 8">
    <name type="scientific">Luteimicrobium album</name>
    <dbReference type="NCBI Taxonomy" id="1054550"/>
    <lineage>
        <taxon>Bacteria</taxon>
        <taxon>Bacillati</taxon>
        <taxon>Actinomycetota</taxon>
        <taxon>Actinomycetes</taxon>
        <taxon>Micrococcales</taxon>
        <taxon>Luteimicrobium</taxon>
    </lineage>
</organism>
<dbReference type="SUPFAM" id="SSF53850">
    <property type="entry name" value="Periplasmic binding protein-like II"/>
    <property type="match status" value="1"/>
</dbReference>
<evidence type="ECO:0000259" key="6">
    <source>
        <dbReference type="PROSITE" id="PS50931"/>
    </source>
</evidence>
<evidence type="ECO:0000313" key="7">
    <source>
        <dbReference type="EMBL" id="GMA23934.1"/>
    </source>
</evidence>
<dbReference type="PANTHER" id="PTHR30419:SF31">
    <property type="entry name" value="BLR3139 PROTEIN"/>
    <property type="match status" value="1"/>
</dbReference>
<comment type="similarity">
    <text evidence="1">Belongs to the LysR transcriptional regulatory family.</text>
</comment>
<dbReference type="Pfam" id="PF00126">
    <property type="entry name" value="HTH_1"/>
    <property type="match status" value="1"/>
</dbReference>
<keyword evidence="8" id="KW-1185">Reference proteome</keyword>
<dbReference type="SUPFAM" id="SSF46785">
    <property type="entry name" value="Winged helix' DNA-binding domain"/>
    <property type="match status" value="1"/>
</dbReference>
<dbReference type="InterPro" id="IPR036388">
    <property type="entry name" value="WH-like_DNA-bd_sf"/>
</dbReference>
<keyword evidence="3" id="KW-0238">DNA-binding</keyword>
<dbReference type="EMBL" id="BSUK01000001">
    <property type="protein sequence ID" value="GMA23934.1"/>
    <property type="molecule type" value="Genomic_DNA"/>
</dbReference>
<dbReference type="Gene3D" id="3.40.190.290">
    <property type="match status" value="1"/>
</dbReference>
<evidence type="ECO:0000256" key="1">
    <source>
        <dbReference type="ARBA" id="ARBA00009437"/>
    </source>
</evidence>
<keyword evidence="4" id="KW-0804">Transcription</keyword>
<evidence type="ECO:0000313" key="8">
    <source>
        <dbReference type="Proteomes" id="UP001157091"/>
    </source>
</evidence>
<keyword evidence="2" id="KW-0805">Transcription regulation</keyword>
<feature type="compositionally biased region" description="Low complexity" evidence="5">
    <location>
        <begin position="276"/>
        <end position="292"/>
    </location>
</feature>
<dbReference type="Proteomes" id="UP001157091">
    <property type="component" value="Unassembled WGS sequence"/>
</dbReference>
<sequence>MDLRQMEYLVALADEQQFTRAAALCGVSQSGLSAAVRSLEDELGTTLFHRTTRRVEPTDAGLALLPHARAMLAASTAARDAVVRVTRQVTGTVRVGAEQCLAAVDPPALLERFHERYPHVEIHFTQDGSHDLLAQLRADELDVAFVATADHLGALERTPIASEPIVLLAPADHPLPARARVEWEDLDGLDFVDFQRSWGVRPLNDEACEAQGCGAACGARSTTSTRCWTSSTGGWAWRSSLVRSARSHRPRASQSCACPTPPRRAGRSRRSRDRPTTPSRSPPGSWSSSTARRPSPRDRAGPQGDATAPGPARPQASGLDDRRLGCPEEVAVGERPDEPGELRDVGRLVERAREGTVVGGLRVGEKPLPAGVSSV</sequence>
<reference evidence="8" key="1">
    <citation type="journal article" date="2019" name="Int. J. Syst. Evol. Microbiol.">
        <title>The Global Catalogue of Microorganisms (GCM) 10K type strain sequencing project: providing services to taxonomists for standard genome sequencing and annotation.</title>
        <authorList>
            <consortium name="The Broad Institute Genomics Platform"/>
            <consortium name="The Broad Institute Genome Sequencing Center for Infectious Disease"/>
            <person name="Wu L."/>
            <person name="Ma J."/>
        </authorList>
    </citation>
    <scope>NUCLEOTIDE SEQUENCE [LARGE SCALE GENOMIC DNA]</scope>
    <source>
        <strain evidence="8">NBRC 106348</strain>
    </source>
</reference>
<accession>A0ABQ6HZP2</accession>
<name>A0ABQ6HZP2_9MICO</name>
<evidence type="ECO:0000256" key="4">
    <source>
        <dbReference type="ARBA" id="ARBA00023163"/>
    </source>
</evidence>
<dbReference type="InterPro" id="IPR005119">
    <property type="entry name" value="LysR_subst-bd"/>
</dbReference>
<protein>
    <recommendedName>
        <fullName evidence="6">HTH lysR-type domain-containing protein</fullName>
    </recommendedName>
</protein>
<dbReference type="PRINTS" id="PR00039">
    <property type="entry name" value="HTHLYSR"/>
</dbReference>
<comment type="caution">
    <text evidence="7">The sequence shown here is derived from an EMBL/GenBank/DDBJ whole genome shotgun (WGS) entry which is preliminary data.</text>
</comment>
<dbReference type="PANTHER" id="PTHR30419">
    <property type="entry name" value="HTH-TYPE TRANSCRIPTIONAL REGULATOR YBHD"/>
    <property type="match status" value="1"/>
</dbReference>
<evidence type="ECO:0000256" key="3">
    <source>
        <dbReference type="ARBA" id="ARBA00023125"/>
    </source>
</evidence>
<proteinExistence type="inferred from homology"/>